<feature type="transmembrane region" description="Helical" evidence="1">
    <location>
        <begin position="58"/>
        <end position="79"/>
    </location>
</feature>
<reference evidence="2" key="1">
    <citation type="submission" date="2020-05" db="EMBL/GenBank/DDBJ databases">
        <title>Mycena genomes resolve the evolution of fungal bioluminescence.</title>
        <authorList>
            <person name="Tsai I.J."/>
        </authorList>
    </citation>
    <scope>NUCLEOTIDE SEQUENCE</scope>
    <source>
        <strain evidence="2">160909Yilan</strain>
    </source>
</reference>
<evidence type="ECO:0000313" key="2">
    <source>
        <dbReference type="EMBL" id="KAF7346358.1"/>
    </source>
</evidence>
<keyword evidence="1" id="KW-0812">Transmembrane</keyword>
<organism evidence="2 3">
    <name type="scientific">Mycena sanguinolenta</name>
    <dbReference type="NCBI Taxonomy" id="230812"/>
    <lineage>
        <taxon>Eukaryota</taxon>
        <taxon>Fungi</taxon>
        <taxon>Dikarya</taxon>
        <taxon>Basidiomycota</taxon>
        <taxon>Agaricomycotina</taxon>
        <taxon>Agaricomycetes</taxon>
        <taxon>Agaricomycetidae</taxon>
        <taxon>Agaricales</taxon>
        <taxon>Marasmiineae</taxon>
        <taxon>Mycenaceae</taxon>
        <taxon>Mycena</taxon>
    </lineage>
</organism>
<dbReference type="EMBL" id="JACAZH010000019">
    <property type="protein sequence ID" value="KAF7346358.1"/>
    <property type="molecule type" value="Genomic_DNA"/>
</dbReference>
<feature type="transmembrane region" description="Helical" evidence="1">
    <location>
        <begin position="113"/>
        <end position="136"/>
    </location>
</feature>
<feature type="transmembrane region" description="Helical" evidence="1">
    <location>
        <begin position="23"/>
        <end position="46"/>
    </location>
</feature>
<name>A0A8H6XRV6_9AGAR</name>
<accession>A0A8H6XRV6</accession>
<evidence type="ECO:0000313" key="3">
    <source>
        <dbReference type="Proteomes" id="UP000623467"/>
    </source>
</evidence>
<dbReference type="Proteomes" id="UP000623467">
    <property type="component" value="Unassembled WGS sequence"/>
</dbReference>
<keyword evidence="3" id="KW-1185">Reference proteome</keyword>
<feature type="transmembrane region" description="Helical" evidence="1">
    <location>
        <begin position="148"/>
        <end position="168"/>
    </location>
</feature>
<protein>
    <submittedName>
        <fullName evidence="2">Uncharacterized protein</fullName>
    </submittedName>
</protein>
<keyword evidence="1" id="KW-0472">Membrane</keyword>
<evidence type="ECO:0000256" key="1">
    <source>
        <dbReference type="SAM" id="Phobius"/>
    </source>
</evidence>
<feature type="transmembrane region" description="Helical" evidence="1">
    <location>
        <begin position="239"/>
        <end position="259"/>
    </location>
</feature>
<feature type="transmembrane region" description="Helical" evidence="1">
    <location>
        <begin position="193"/>
        <end position="219"/>
    </location>
</feature>
<comment type="caution">
    <text evidence="2">The sequence shown here is derived from an EMBL/GenBank/DDBJ whole genome shotgun (WGS) entry which is preliminary data.</text>
</comment>
<proteinExistence type="predicted"/>
<keyword evidence="1" id="KW-1133">Transmembrane helix</keyword>
<gene>
    <name evidence="2" type="ORF">MSAN_01863500</name>
</gene>
<dbReference type="OrthoDB" id="3232296at2759"/>
<dbReference type="AlphaFoldDB" id="A0A8H6XRV6"/>
<feature type="transmembrane region" description="Helical" evidence="1">
    <location>
        <begin position="271"/>
        <end position="291"/>
    </location>
</feature>
<sequence>MAPLAQRANAADMGKAAPALLDVWIYFHLVSNTVLLPILVATFLFSKRAKRHPTLINVCMTWILSGIFSLLLCAFEFWLHGTLASTHGSRSFYAGQERGREPEKALCIAQASLLYGIIPMWAVAVFVLLWNMILVIHNPTETVGRFKMSLMLSAPYIVQIGFSTTAFIKSASEPTLVTRKLRYFYCAVKWHRLAMATTIFVTIVGFAITIAMIHLAILLYRNWDGLRHAGRPSHVHGHLLLRVFIFGGYIVFGFVVNIISMVAPHNLSPDMYAATIGTIIFLVFGTQADVLRTWCFWLPDPPAPTIYLPREPSWRQSLDLTKSAVPPEEGGFAQLQEVHFKGIDPEKPMQREKLEQKNYNIAWSEIAHPPTVI</sequence>